<dbReference type="OrthoDB" id="2373610at2"/>
<dbReference type="Proteomes" id="UP000310541">
    <property type="component" value="Unassembled WGS sequence"/>
</dbReference>
<proteinExistence type="predicted"/>
<dbReference type="AlphaFoldDB" id="A0A4U1MIS4"/>
<dbReference type="InterPro" id="IPR047175">
    <property type="entry name" value="CotS-like"/>
</dbReference>
<evidence type="ECO:0008006" key="3">
    <source>
        <dbReference type="Google" id="ProtNLM"/>
    </source>
</evidence>
<evidence type="ECO:0000313" key="1">
    <source>
        <dbReference type="EMBL" id="TKD70270.1"/>
    </source>
</evidence>
<dbReference type="Gene3D" id="3.90.1200.10">
    <property type="match status" value="1"/>
</dbReference>
<protein>
    <recommendedName>
        <fullName evidence="3">Aminoglycoside phosphotransferase domain-containing protein</fullName>
    </recommendedName>
</protein>
<reference evidence="1 2" key="1">
    <citation type="submission" date="2019-04" db="EMBL/GenBank/DDBJ databases">
        <title>Genome sequence of Bacillus hwajinpoensis strain Y2.</title>
        <authorList>
            <person name="Fair J.L."/>
            <person name="Maclea K.S."/>
        </authorList>
    </citation>
    <scope>NUCLEOTIDE SEQUENCE [LARGE SCALE GENOMIC DNA]</scope>
    <source>
        <strain evidence="1 2">Y2</strain>
    </source>
</reference>
<dbReference type="GO" id="GO:0042601">
    <property type="term" value="C:endospore-forming forespore"/>
    <property type="evidence" value="ECO:0007669"/>
    <property type="project" value="TreeGrafter"/>
</dbReference>
<accession>A0A4U1MIS4</accession>
<dbReference type="PANTHER" id="PTHR39179:SF3">
    <property type="entry name" value="COTS-RELATED PROTEIN"/>
    <property type="match status" value="1"/>
</dbReference>
<sequence length="302" mass="35055">MQNHVRTELDGILNGIRPFFHQINVIKPLVCEGTNLIGCKVILKGALNRDVLVKQVYLSKCCPASFVSFIPFLDGEWVKESNGVYWACMEFIPGRSLLYSIKEERQLASEKVAQFHQEATGHKFRNIPIISLKQKWTTRFFRFTNSVQPDLFSAEQNLLIQRYIKIGQDVLSEMNVDDLEKDAFHRGYIVHGDPAHHNFIFNQHSLFLIDGDLAVYAPKEYDYIQLINRMLPFCNWSLEEWGNYRIPALNSCLTNSSLRRLLAYPADFYREWLMEPSGRKELLIKTAQQDGDRTAFMNLVLK</sequence>
<dbReference type="EMBL" id="SWFM01000003">
    <property type="protein sequence ID" value="TKD70270.1"/>
    <property type="molecule type" value="Genomic_DNA"/>
</dbReference>
<organism evidence="1 2">
    <name type="scientific">Guptibacillus hwajinpoensis</name>
    <dbReference type="NCBI Taxonomy" id="208199"/>
    <lineage>
        <taxon>Bacteria</taxon>
        <taxon>Bacillati</taxon>
        <taxon>Bacillota</taxon>
        <taxon>Bacilli</taxon>
        <taxon>Bacillales</taxon>
        <taxon>Guptibacillaceae</taxon>
        <taxon>Guptibacillus</taxon>
    </lineage>
</organism>
<dbReference type="SUPFAM" id="SSF56112">
    <property type="entry name" value="Protein kinase-like (PK-like)"/>
    <property type="match status" value="1"/>
</dbReference>
<comment type="caution">
    <text evidence="1">The sequence shown here is derived from an EMBL/GenBank/DDBJ whole genome shotgun (WGS) entry which is preliminary data.</text>
</comment>
<evidence type="ECO:0000313" key="2">
    <source>
        <dbReference type="Proteomes" id="UP000310541"/>
    </source>
</evidence>
<name>A0A4U1MIS4_9BACL</name>
<gene>
    <name evidence="1" type="ORF">FBF83_13615</name>
</gene>
<dbReference type="InterPro" id="IPR011009">
    <property type="entry name" value="Kinase-like_dom_sf"/>
</dbReference>
<dbReference type="PANTHER" id="PTHR39179">
    <property type="entry name" value="SPORE COAT PROTEIN I"/>
    <property type="match status" value="1"/>
</dbReference>